<dbReference type="PANTHER" id="PTHR33376:SF7">
    <property type="entry name" value="C4-DICARBOXYLATE-BINDING PROTEIN DCTB"/>
    <property type="match status" value="1"/>
</dbReference>
<dbReference type="PIRSF" id="PIRSF006470">
    <property type="entry name" value="DctB"/>
    <property type="match status" value="1"/>
</dbReference>
<dbReference type="InterPro" id="IPR018389">
    <property type="entry name" value="DctP_fam"/>
</dbReference>
<keyword evidence="2" id="KW-0813">Transport</keyword>
<dbReference type="CDD" id="cd13603">
    <property type="entry name" value="PBP2_TRAP_Siap_TeaA_like"/>
    <property type="match status" value="1"/>
</dbReference>
<dbReference type="GO" id="GO:0055085">
    <property type="term" value="P:transmembrane transport"/>
    <property type="evidence" value="ECO:0007669"/>
    <property type="project" value="InterPro"/>
</dbReference>
<evidence type="ECO:0000256" key="3">
    <source>
        <dbReference type="ARBA" id="ARBA00022729"/>
    </source>
</evidence>
<feature type="chain" id="PRO_5009681449" evidence="4">
    <location>
        <begin position="35"/>
        <end position="338"/>
    </location>
</feature>
<dbReference type="RefSeq" id="WP_009518945.1">
    <property type="nucleotide sequence ID" value="NZ_CCAE010000014.1"/>
</dbReference>
<proteinExistence type="inferred from homology"/>
<organism evidence="5 6">
    <name type="scientific">Hydrogenophaga intermedia</name>
    <dbReference type="NCBI Taxonomy" id="65786"/>
    <lineage>
        <taxon>Bacteria</taxon>
        <taxon>Pseudomonadati</taxon>
        <taxon>Pseudomonadota</taxon>
        <taxon>Betaproteobacteria</taxon>
        <taxon>Burkholderiales</taxon>
        <taxon>Comamonadaceae</taxon>
        <taxon>Hydrogenophaga</taxon>
    </lineage>
</organism>
<evidence type="ECO:0000313" key="6">
    <source>
        <dbReference type="Proteomes" id="UP000028878"/>
    </source>
</evidence>
<dbReference type="NCBIfam" id="NF037995">
    <property type="entry name" value="TRAP_S1"/>
    <property type="match status" value="1"/>
</dbReference>
<reference evidence="6" key="1">
    <citation type="submission" date="2014-02" db="EMBL/GenBank/DDBJ databases">
        <authorList>
            <person name="Gan H."/>
        </authorList>
    </citation>
    <scope>NUCLEOTIDE SEQUENCE [LARGE SCALE GENOMIC DNA]</scope>
    <source>
        <strain evidence="6">S1</strain>
    </source>
</reference>
<accession>A0A1L1PJ34</accession>
<evidence type="ECO:0000313" key="5">
    <source>
        <dbReference type="EMBL" id="CDN87759.1"/>
    </source>
</evidence>
<feature type="signal peptide" evidence="4">
    <location>
        <begin position="1"/>
        <end position="34"/>
    </location>
</feature>
<dbReference type="GO" id="GO:0030288">
    <property type="term" value="C:outer membrane-bounded periplasmic space"/>
    <property type="evidence" value="ECO:0007669"/>
    <property type="project" value="InterPro"/>
</dbReference>
<dbReference type="Pfam" id="PF03480">
    <property type="entry name" value="DctP"/>
    <property type="match status" value="1"/>
</dbReference>
<dbReference type="PANTHER" id="PTHR33376">
    <property type="match status" value="1"/>
</dbReference>
<comment type="similarity">
    <text evidence="1">Belongs to the bacterial solute-binding protein 7 family.</text>
</comment>
<evidence type="ECO:0000256" key="4">
    <source>
        <dbReference type="SAM" id="SignalP"/>
    </source>
</evidence>
<name>A0A1L1PJ34_HYDIT</name>
<dbReference type="InterPro" id="IPR038404">
    <property type="entry name" value="TRAP_DctP_sf"/>
</dbReference>
<keyword evidence="3 4" id="KW-0732">Signal</keyword>
<evidence type="ECO:0000256" key="2">
    <source>
        <dbReference type="ARBA" id="ARBA00022448"/>
    </source>
</evidence>
<dbReference type="EMBL" id="CCAE010000014">
    <property type="protein sequence ID" value="CDN87759.1"/>
    <property type="molecule type" value="Genomic_DNA"/>
</dbReference>
<dbReference type="AlphaFoldDB" id="A0A1L1PJ34"/>
<dbReference type="Proteomes" id="UP000028878">
    <property type="component" value="Unassembled WGS sequence"/>
</dbReference>
<dbReference type="InterPro" id="IPR004682">
    <property type="entry name" value="TRAP_DctP"/>
</dbReference>
<dbReference type="Gene3D" id="3.40.190.170">
    <property type="entry name" value="Bacterial extracellular solute-binding protein, family 7"/>
    <property type="match status" value="1"/>
</dbReference>
<gene>
    <name evidence="5" type="ORF">BN948_02185</name>
</gene>
<sequence precursor="true">MPTRHRSLAVLTRRAVATALGASALLLASGAAHAQMEIKLGHVGGPGSLFERSANEFARLANERLGNKAKVVVFGSSQLGGDTEMMQKLRLGTLELSIPSTVMSSTVPAFGMFEMPYLVKNREHMMAIEKAVVWPALAPMADEKGYKILGVWENGFRNVTNNVRPINKPEDLKGMKLRVPQGVWRVKMFQAYGANPSPMALSEVFVALQTGVMDGQENPLTQIYSSKFQEVQKYLSMTGHVYTPAYLAAGSRKFASLPADVRAVLEKTAKDVQPFVYKTAAELDKELVDKIKAAGVQVNDPDKNAFIAASKAVYADFGKEVPEGGKLVDTAVELGAKF</sequence>
<protein>
    <submittedName>
        <fullName evidence="5">TRAP dicarboxylate transporter subunit DctP</fullName>
    </submittedName>
</protein>
<evidence type="ECO:0000256" key="1">
    <source>
        <dbReference type="ARBA" id="ARBA00009023"/>
    </source>
</evidence>
<dbReference type="NCBIfam" id="TIGR00787">
    <property type="entry name" value="dctP"/>
    <property type="match status" value="1"/>
</dbReference>
<reference evidence="6" key="2">
    <citation type="submission" date="2014-11" db="EMBL/GenBank/DDBJ databases">
        <title>Draft genome sequence of Hydrogenophaga intermedia S1.</title>
        <authorList>
            <person name="Gan H.M."/>
            <person name="Chew T.H."/>
            <person name="Stolz A."/>
        </authorList>
    </citation>
    <scope>NUCLEOTIDE SEQUENCE [LARGE SCALE GENOMIC DNA]</scope>
    <source>
        <strain evidence="6">S1</strain>
    </source>
</reference>
<keyword evidence="6" id="KW-1185">Reference proteome</keyword>